<keyword evidence="4" id="KW-0472">Membrane</keyword>
<dbReference type="InterPro" id="IPR029151">
    <property type="entry name" value="Sensor-like_sf"/>
</dbReference>
<dbReference type="SMART" id="SM00304">
    <property type="entry name" value="HAMP"/>
    <property type="match status" value="1"/>
</dbReference>
<dbReference type="GO" id="GO:0006935">
    <property type="term" value="P:chemotaxis"/>
    <property type="evidence" value="ECO:0007669"/>
    <property type="project" value="UniProtKB-KW"/>
</dbReference>
<dbReference type="CDD" id="cd11386">
    <property type="entry name" value="MCP_signal"/>
    <property type="match status" value="1"/>
</dbReference>
<dbReference type="InterPro" id="IPR004090">
    <property type="entry name" value="Chemotax_Me-accpt_rcpt"/>
</dbReference>
<dbReference type="PRINTS" id="PR00260">
    <property type="entry name" value="CHEMTRNSDUCR"/>
</dbReference>
<comment type="caution">
    <text evidence="7">The sequence shown here is derived from an EMBL/GenBank/DDBJ whole genome shotgun (WGS) entry which is preliminary data.</text>
</comment>
<proteinExistence type="inferred from homology"/>
<evidence type="ECO:0000256" key="1">
    <source>
        <dbReference type="ARBA" id="ARBA00022500"/>
    </source>
</evidence>
<name>A0A2W7NJ36_9BACT</name>
<evidence type="ECO:0000256" key="3">
    <source>
        <dbReference type="PROSITE-ProRule" id="PRU00284"/>
    </source>
</evidence>
<protein>
    <submittedName>
        <fullName evidence="7">Methyl-accepting chemotaxis protein</fullName>
    </submittedName>
</protein>
<keyword evidence="8" id="KW-1185">Reference proteome</keyword>
<keyword evidence="1" id="KW-0145">Chemotaxis</keyword>
<dbReference type="GO" id="GO:0004888">
    <property type="term" value="F:transmembrane signaling receptor activity"/>
    <property type="evidence" value="ECO:0007669"/>
    <property type="project" value="InterPro"/>
</dbReference>
<dbReference type="PANTHER" id="PTHR43531:SF11">
    <property type="entry name" value="METHYL-ACCEPTING CHEMOTAXIS PROTEIN 3"/>
    <property type="match status" value="1"/>
</dbReference>
<sequence length="667" mass="73823">MTLKTRINTLIASILVIIFTSLGITLFQTIRHDLVTETDQRMRDLVEDLHTILNDHVKMKQEQVNISMNLAQEMMKSAGTLKASSDLLMINGTNQSTGGTKAYSVNRWVIGNETIHGSNRLVDLIQSQSVEAVTIFQKIDDGYLRIATNVKNHDGSRAINTFIPNDSDVIKTVEKGETYRGRAWVVNDWYLTAYQPIVMDGMVKGMLFVGVREKNYETLKGIFASKKYYNNGYPFIVDETGTFVIHPNQEGKNMAEASFFQQLKTASPNEFKTEYRWPDNKDGKMKTQYFKYFAPYKCYISTSIYNDDLYARISRLMNVLLIGMVVSLVLFFALLSWVLNPIINKIKEMAAMAKRIAEGDLTVHIVNDRHDEIGVLAIALQQMSERLKDIVSNLNVSIQTLAQASEELNVAAQKVSIGSNEQASSAEEVSSAMEEMASAIDQNAENAYKTSSAATLSSQNIEKGNLIVQETVKSMSQIADKIKNINNIAMQTNILALNAAVEAARAGEHGRGFAVVADEVCKLAEMSRGAADDILKLSSQGVTISTQAGDILNQLVPEMQKTSAMVDEIAASSLQQQSGAEQINVAVNQLSSIIQQNSASAEEMAATSEELTQQAEELSKLIGFFKTDQLHSAPITVNEPPLSYRPPQKPGGINRKKLKQELILEMN</sequence>
<dbReference type="EMBL" id="QKZK01000004">
    <property type="protein sequence ID" value="PZX19443.1"/>
    <property type="molecule type" value="Genomic_DNA"/>
</dbReference>
<dbReference type="SMART" id="SM00283">
    <property type="entry name" value="MA"/>
    <property type="match status" value="1"/>
</dbReference>
<keyword evidence="4" id="KW-0812">Transmembrane</keyword>
<dbReference type="Gene3D" id="3.30.450.20">
    <property type="entry name" value="PAS domain"/>
    <property type="match status" value="1"/>
</dbReference>
<dbReference type="InterPro" id="IPR051310">
    <property type="entry name" value="MCP_chemotaxis"/>
</dbReference>
<dbReference type="InterPro" id="IPR003660">
    <property type="entry name" value="HAMP_dom"/>
</dbReference>
<dbReference type="PROSITE" id="PS50111">
    <property type="entry name" value="CHEMOTAXIS_TRANSDUC_2"/>
    <property type="match status" value="1"/>
</dbReference>
<dbReference type="Proteomes" id="UP000249239">
    <property type="component" value="Unassembled WGS sequence"/>
</dbReference>
<evidence type="ECO:0000259" key="5">
    <source>
        <dbReference type="PROSITE" id="PS50111"/>
    </source>
</evidence>
<feature type="domain" description="HAMP" evidence="6">
    <location>
        <begin position="340"/>
        <end position="392"/>
    </location>
</feature>
<evidence type="ECO:0000259" key="6">
    <source>
        <dbReference type="PROSITE" id="PS50885"/>
    </source>
</evidence>
<dbReference type="SUPFAM" id="SSF58104">
    <property type="entry name" value="Methyl-accepting chemotaxis protein (MCP) signaling domain"/>
    <property type="match status" value="1"/>
</dbReference>
<dbReference type="GO" id="GO:0007165">
    <property type="term" value="P:signal transduction"/>
    <property type="evidence" value="ECO:0007669"/>
    <property type="project" value="UniProtKB-KW"/>
</dbReference>
<comment type="similarity">
    <text evidence="2">Belongs to the methyl-accepting chemotaxis (MCP) protein family.</text>
</comment>
<evidence type="ECO:0000313" key="7">
    <source>
        <dbReference type="EMBL" id="PZX19443.1"/>
    </source>
</evidence>
<dbReference type="SUPFAM" id="SSF103190">
    <property type="entry name" value="Sensory domain-like"/>
    <property type="match status" value="1"/>
</dbReference>
<evidence type="ECO:0000256" key="4">
    <source>
        <dbReference type="SAM" id="Phobius"/>
    </source>
</evidence>
<feature type="transmembrane region" description="Helical" evidence="4">
    <location>
        <begin position="6"/>
        <end position="27"/>
    </location>
</feature>
<accession>A0A2W7NJ36</accession>
<dbReference type="InterPro" id="IPR004089">
    <property type="entry name" value="MCPsignal_dom"/>
</dbReference>
<reference evidence="7 8" key="1">
    <citation type="submission" date="2018-06" db="EMBL/GenBank/DDBJ databases">
        <title>Genomic Encyclopedia of Archaeal and Bacterial Type Strains, Phase II (KMG-II): from individual species to whole genera.</title>
        <authorList>
            <person name="Goeker M."/>
        </authorList>
    </citation>
    <scope>NUCLEOTIDE SEQUENCE [LARGE SCALE GENOMIC DNA]</scope>
    <source>
        <strain evidence="7 8">DSM 6779</strain>
    </source>
</reference>
<dbReference type="PROSITE" id="PS50885">
    <property type="entry name" value="HAMP"/>
    <property type="match status" value="1"/>
</dbReference>
<evidence type="ECO:0000313" key="8">
    <source>
        <dbReference type="Proteomes" id="UP000249239"/>
    </source>
</evidence>
<dbReference type="PANTHER" id="PTHR43531">
    <property type="entry name" value="PROTEIN ICFG"/>
    <property type="match status" value="1"/>
</dbReference>
<dbReference type="Pfam" id="PF17201">
    <property type="entry name" value="Cache_3-Cache_2"/>
    <property type="match status" value="1"/>
</dbReference>
<feature type="transmembrane region" description="Helical" evidence="4">
    <location>
        <begin position="319"/>
        <end position="339"/>
    </location>
</feature>
<dbReference type="GO" id="GO:0005886">
    <property type="term" value="C:plasma membrane"/>
    <property type="evidence" value="ECO:0007669"/>
    <property type="project" value="TreeGrafter"/>
</dbReference>
<dbReference type="AlphaFoldDB" id="A0A2W7NJ36"/>
<dbReference type="CDD" id="cd06225">
    <property type="entry name" value="HAMP"/>
    <property type="match status" value="1"/>
</dbReference>
<dbReference type="InterPro" id="IPR033462">
    <property type="entry name" value="Cache_3-Cache_2"/>
</dbReference>
<dbReference type="Pfam" id="PF00015">
    <property type="entry name" value="MCPsignal"/>
    <property type="match status" value="1"/>
</dbReference>
<keyword evidence="3" id="KW-0807">Transducer</keyword>
<dbReference type="Gene3D" id="1.10.287.950">
    <property type="entry name" value="Methyl-accepting chemotaxis protein"/>
    <property type="match status" value="1"/>
</dbReference>
<feature type="domain" description="Methyl-accepting transducer" evidence="5">
    <location>
        <begin position="397"/>
        <end position="612"/>
    </location>
</feature>
<gene>
    <name evidence="7" type="ORF">LX69_00710</name>
</gene>
<keyword evidence="4" id="KW-1133">Transmembrane helix</keyword>
<organism evidence="7 8">
    <name type="scientific">Breznakibacter xylanolyticus</name>
    <dbReference type="NCBI Taxonomy" id="990"/>
    <lineage>
        <taxon>Bacteria</taxon>
        <taxon>Pseudomonadati</taxon>
        <taxon>Bacteroidota</taxon>
        <taxon>Bacteroidia</taxon>
        <taxon>Marinilabiliales</taxon>
        <taxon>Marinilabiliaceae</taxon>
        <taxon>Breznakibacter</taxon>
    </lineage>
</organism>
<dbReference type="Pfam" id="PF00672">
    <property type="entry name" value="HAMP"/>
    <property type="match status" value="1"/>
</dbReference>
<evidence type="ECO:0000256" key="2">
    <source>
        <dbReference type="ARBA" id="ARBA00029447"/>
    </source>
</evidence>